<dbReference type="Proteomes" id="UP001497453">
    <property type="component" value="Chromosome 1"/>
</dbReference>
<protein>
    <recommendedName>
        <fullName evidence="3">F-box domain-containing protein</fullName>
    </recommendedName>
</protein>
<dbReference type="EMBL" id="OZ037944">
    <property type="protein sequence ID" value="CAL1696960.1"/>
    <property type="molecule type" value="Genomic_DNA"/>
</dbReference>
<dbReference type="CDD" id="cd09917">
    <property type="entry name" value="F-box_SF"/>
    <property type="match status" value="1"/>
</dbReference>
<name>A0ABP1CMS0_9APHY</name>
<gene>
    <name evidence="1" type="ORF">GFSPODELE1_LOCUS1418</name>
</gene>
<reference evidence="2" key="1">
    <citation type="submission" date="2024-04" db="EMBL/GenBank/DDBJ databases">
        <authorList>
            <person name="Shaw F."/>
            <person name="Minotto A."/>
        </authorList>
    </citation>
    <scope>NUCLEOTIDE SEQUENCE [LARGE SCALE GENOMIC DNA]</scope>
</reference>
<accession>A0ABP1CMS0</accession>
<evidence type="ECO:0008006" key="3">
    <source>
        <dbReference type="Google" id="ProtNLM"/>
    </source>
</evidence>
<organism evidence="1 2">
    <name type="scientific">Somion occarium</name>
    <dbReference type="NCBI Taxonomy" id="3059160"/>
    <lineage>
        <taxon>Eukaryota</taxon>
        <taxon>Fungi</taxon>
        <taxon>Dikarya</taxon>
        <taxon>Basidiomycota</taxon>
        <taxon>Agaricomycotina</taxon>
        <taxon>Agaricomycetes</taxon>
        <taxon>Polyporales</taxon>
        <taxon>Cerrenaceae</taxon>
        <taxon>Somion</taxon>
    </lineage>
</organism>
<proteinExistence type="predicted"/>
<evidence type="ECO:0000313" key="1">
    <source>
        <dbReference type="EMBL" id="CAL1696960.1"/>
    </source>
</evidence>
<keyword evidence="2" id="KW-1185">Reference proteome</keyword>
<evidence type="ECO:0000313" key="2">
    <source>
        <dbReference type="Proteomes" id="UP001497453"/>
    </source>
</evidence>
<sequence>MSFQLLNIDQREHAGIGGKFRENAADDSFSSAISYLLSYDRRKKKKLNSDPLPFRNTLGRLEEFPDEILCIIFNNIDALEDIIRFGLGSRYLYDIAYDVIHRRYVDCLSSWAGCRLICLGGYTNFDDLPPEVFTLDEIDNIQRHHDMDVNDEVGMDPYRYFTTNRQTLVPSKPFIPKEFFHELLSPSESNVSSEYLERLYRHFEELRFSDDTLTYTTDQPWVLCNLSKNEYIRMDAVDNFYDCDERNPLAQTCSVFSTIAVLLPRICWISNGGKGIEGCCNEYYRGSWAGDCFEITTLNRLRPAKEESDWVDVTNDAINDTVKLWESLYGSLWRNML</sequence>